<evidence type="ECO:0000313" key="7">
    <source>
        <dbReference type="EMBL" id="ACB51357.1"/>
    </source>
</evidence>
<keyword evidence="4" id="KW-1133">Transmembrane helix</keyword>
<name>B1X1C8_CROS5</name>
<feature type="region of interest" description="Disordered" evidence="3">
    <location>
        <begin position="1"/>
        <end position="36"/>
    </location>
</feature>
<evidence type="ECO:0000256" key="3">
    <source>
        <dbReference type="SAM" id="MobiDB-lite"/>
    </source>
</evidence>
<sequence length="519" mass="56965">MSKAMKSTDISSEQLSASKLEFEEQQEEKKANQPKKSKFPRWLIGVTLFGGGIILWQIVPSFFTPTPQTDNQTPPPKPVETVMLSSGAGSRQVRLLGQVEAGAKATLSSQVAGTVEKILVKEGDNVTPGMIVAILDDADGQIALAEAQARLVQEQSNLERLEVGTRSEIIAQRKAELTAAQAREREAQDNLERLISLQPDLMMQRQAELEAARSREKEAKDNLQRIKGLSLEGALSERALVEAEARADETRNQRLRAEASLKAEETSTRKDIAQAQTRVDNAKSDRLRVTAILAEAQAGPTKEEMDAQRGVVKAAQAAVEQAKLRLERTKIRASVSGVVQSRQADPGDYVEVNDPILSLVSDRSLDIFLEIPESLSGQVSQGMQVNLFARALPNWEQLTQITAVVPSANSNSRRQLVRVSLSNPPEKLLPGMAIQADLMMPILNKNTFTIPRDALTRRGDQWLLFTVNNNQVEQLEVELIEDLGEDVIISHPQLKQGQSIVIKGGDGLQDDTTVTIIKS</sequence>
<organism evidence="7 8">
    <name type="scientific">Crocosphaera subtropica (strain ATCC 51142 / BH68)</name>
    <name type="common">Cyanothece sp. (strain ATCC 51142)</name>
    <dbReference type="NCBI Taxonomy" id="43989"/>
    <lineage>
        <taxon>Bacteria</taxon>
        <taxon>Bacillati</taxon>
        <taxon>Cyanobacteriota</taxon>
        <taxon>Cyanophyceae</taxon>
        <taxon>Oscillatoriophycideae</taxon>
        <taxon>Chroococcales</taxon>
        <taxon>Aphanothecaceae</taxon>
        <taxon>Crocosphaera</taxon>
        <taxon>Crocosphaera subtropica</taxon>
    </lineage>
</organism>
<evidence type="ECO:0000313" key="8">
    <source>
        <dbReference type="Proteomes" id="UP000001203"/>
    </source>
</evidence>
<keyword evidence="2" id="KW-0175">Coiled coil</keyword>
<evidence type="ECO:0000256" key="4">
    <source>
        <dbReference type="SAM" id="Phobius"/>
    </source>
</evidence>
<dbReference type="SUPFAM" id="SSF111369">
    <property type="entry name" value="HlyD-like secretion proteins"/>
    <property type="match status" value="2"/>
</dbReference>
<protein>
    <submittedName>
        <fullName evidence="7">Uncharacterized protein</fullName>
    </submittedName>
</protein>
<dbReference type="Pfam" id="PF25954">
    <property type="entry name" value="Beta-barrel_RND_2"/>
    <property type="match status" value="1"/>
</dbReference>
<dbReference type="InterPro" id="IPR058625">
    <property type="entry name" value="MdtA-like_BSH"/>
</dbReference>
<dbReference type="Proteomes" id="UP000001203">
    <property type="component" value="Chromosome circular"/>
</dbReference>
<dbReference type="GO" id="GO:0015562">
    <property type="term" value="F:efflux transmembrane transporter activity"/>
    <property type="evidence" value="ECO:0007669"/>
    <property type="project" value="TreeGrafter"/>
</dbReference>
<feature type="transmembrane region" description="Helical" evidence="4">
    <location>
        <begin position="39"/>
        <end position="59"/>
    </location>
</feature>
<proteinExistence type="inferred from homology"/>
<dbReference type="NCBIfam" id="TIGR01730">
    <property type="entry name" value="RND_mfp"/>
    <property type="match status" value="1"/>
</dbReference>
<evidence type="ECO:0000256" key="1">
    <source>
        <dbReference type="ARBA" id="ARBA00009477"/>
    </source>
</evidence>
<dbReference type="GO" id="GO:1990281">
    <property type="term" value="C:efflux pump complex"/>
    <property type="evidence" value="ECO:0007669"/>
    <property type="project" value="TreeGrafter"/>
</dbReference>
<feature type="compositionally biased region" description="Polar residues" evidence="3">
    <location>
        <begin position="8"/>
        <end position="17"/>
    </location>
</feature>
<dbReference type="STRING" id="43989.cce_2007"/>
<gene>
    <name evidence="7" type="ordered locus">cce_2007</name>
</gene>
<dbReference type="KEGG" id="cyt:cce_2007"/>
<dbReference type="AlphaFoldDB" id="B1X1C8"/>
<feature type="coiled-coil region" evidence="2">
    <location>
        <begin position="135"/>
        <end position="260"/>
    </location>
</feature>
<dbReference type="InterPro" id="IPR006143">
    <property type="entry name" value="RND_pump_MFP"/>
</dbReference>
<dbReference type="PANTHER" id="PTHR30469">
    <property type="entry name" value="MULTIDRUG RESISTANCE PROTEIN MDTA"/>
    <property type="match status" value="1"/>
</dbReference>
<comment type="similarity">
    <text evidence="1">Belongs to the membrane fusion protein (MFP) (TC 8.A.1) family.</text>
</comment>
<feature type="domain" description="Multidrug resistance protein MdtA-like barrel-sandwich hybrid" evidence="5">
    <location>
        <begin position="104"/>
        <end position="355"/>
    </location>
</feature>
<dbReference type="eggNOG" id="COG0845">
    <property type="taxonomic scope" value="Bacteria"/>
</dbReference>
<dbReference type="InterPro" id="IPR058792">
    <property type="entry name" value="Beta-barrel_RND_2"/>
</dbReference>
<dbReference type="Gene3D" id="2.40.420.20">
    <property type="match status" value="1"/>
</dbReference>
<dbReference type="PANTHER" id="PTHR30469:SF15">
    <property type="entry name" value="HLYD FAMILY OF SECRETION PROTEINS"/>
    <property type="match status" value="1"/>
</dbReference>
<dbReference type="Gene3D" id="2.40.50.100">
    <property type="match status" value="2"/>
</dbReference>
<evidence type="ECO:0000259" key="6">
    <source>
        <dbReference type="Pfam" id="PF25954"/>
    </source>
</evidence>
<feature type="domain" description="CusB-like beta-barrel" evidence="6">
    <location>
        <begin position="369"/>
        <end position="439"/>
    </location>
</feature>
<evidence type="ECO:0000256" key="2">
    <source>
        <dbReference type="SAM" id="Coils"/>
    </source>
</evidence>
<accession>B1X1C8</accession>
<dbReference type="Pfam" id="PF25917">
    <property type="entry name" value="BSH_RND"/>
    <property type="match status" value="1"/>
</dbReference>
<dbReference type="EMBL" id="CP000806">
    <property type="protein sequence ID" value="ACB51357.1"/>
    <property type="molecule type" value="Genomic_DNA"/>
</dbReference>
<reference evidence="7 8" key="1">
    <citation type="journal article" date="2008" name="Proc. Natl. Acad. Sci. U.S.A.">
        <title>The genome of Cyanothece 51142, a unicellular diazotrophic cyanobacterium important in the marine nitrogen cycle.</title>
        <authorList>
            <person name="Welsh E.A."/>
            <person name="Liberton M."/>
            <person name="Stoeckel J."/>
            <person name="Loh T."/>
            <person name="Elvitigala T."/>
            <person name="Wang C."/>
            <person name="Wollam A."/>
            <person name="Fulton R.S."/>
            <person name="Clifton S.W."/>
            <person name="Jacobs J.M."/>
            <person name="Aurora R."/>
            <person name="Ghosh B.K."/>
            <person name="Sherman L.A."/>
            <person name="Smith R.D."/>
            <person name="Wilson R.K."/>
            <person name="Pakrasi H.B."/>
        </authorList>
    </citation>
    <scope>NUCLEOTIDE SEQUENCE [LARGE SCALE GENOMIC DNA]</scope>
    <source>
        <strain evidence="8">ATCC 51142 / BH68</strain>
    </source>
</reference>
<keyword evidence="8" id="KW-1185">Reference proteome</keyword>
<keyword evidence="4" id="KW-0472">Membrane</keyword>
<keyword evidence="4" id="KW-0812">Transmembrane</keyword>
<dbReference type="HOGENOM" id="CLU_018816_14_4_3"/>
<evidence type="ECO:0000259" key="5">
    <source>
        <dbReference type="Pfam" id="PF25917"/>
    </source>
</evidence>